<evidence type="ECO:0000313" key="1">
    <source>
        <dbReference type="EMBL" id="GAA2230745.1"/>
    </source>
</evidence>
<proteinExistence type="predicted"/>
<organism evidence="1 2">
    <name type="scientific">Herbiconiux moechotypicola</name>
    <dbReference type="NCBI Taxonomy" id="637393"/>
    <lineage>
        <taxon>Bacteria</taxon>
        <taxon>Bacillati</taxon>
        <taxon>Actinomycetota</taxon>
        <taxon>Actinomycetes</taxon>
        <taxon>Micrococcales</taxon>
        <taxon>Microbacteriaceae</taxon>
        <taxon>Herbiconiux</taxon>
    </lineage>
</organism>
<comment type="caution">
    <text evidence="1">The sequence shown here is derived from an EMBL/GenBank/DDBJ whole genome shotgun (WGS) entry which is preliminary data.</text>
</comment>
<keyword evidence="2" id="KW-1185">Reference proteome</keyword>
<dbReference type="EMBL" id="BAAAQY010000004">
    <property type="protein sequence ID" value="GAA2230745.1"/>
    <property type="molecule type" value="Genomic_DNA"/>
</dbReference>
<accession>A0ABN3DGN1</accession>
<dbReference type="Proteomes" id="UP001500929">
    <property type="component" value="Unassembled WGS sequence"/>
</dbReference>
<gene>
    <name evidence="1" type="ORF">GCM10009851_14380</name>
</gene>
<name>A0ABN3DGN1_9MICO</name>
<evidence type="ECO:0000313" key="2">
    <source>
        <dbReference type="Proteomes" id="UP001500929"/>
    </source>
</evidence>
<reference evidence="1 2" key="1">
    <citation type="journal article" date="2019" name="Int. J. Syst. Evol. Microbiol.">
        <title>The Global Catalogue of Microorganisms (GCM) 10K type strain sequencing project: providing services to taxonomists for standard genome sequencing and annotation.</title>
        <authorList>
            <consortium name="The Broad Institute Genomics Platform"/>
            <consortium name="The Broad Institute Genome Sequencing Center for Infectious Disease"/>
            <person name="Wu L."/>
            <person name="Ma J."/>
        </authorList>
    </citation>
    <scope>NUCLEOTIDE SEQUENCE [LARGE SCALE GENOMIC DNA]</scope>
    <source>
        <strain evidence="1 2">JCM 16117</strain>
    </source>
</reference>
<sequence length="81" mass="8797">MANFDEDTLCAIGELIALGEQEGFGISFEPDVDGWRVGFLCGTGGGELSSDFDLRSAARGAVRPLLELSARHVANRRDRQR</sequence>
<protein>
    <submittedName>
        <fullName evidence="1">Uncharacterized protein</fullName>
    </submittedName>
</protein>